<gene>
    <name evidence="1" type="ORF">SAMN05443669_10612</name>
</gene>
<dbReference type="Proteomes" id="UP000184260">
    <property type="component" value="Unassembled WGS sequence"/>
</dbReference>
<name>A0A1M7L2D5_9FLAO</name>
<dbReference type="AlphaFoldDB" id="A0A1M7L2D5"/>
<sequence>MFGIAFLLLEVFISNAEGSLPTSYSFQKSTNTSIYLFKKNDYNDLNPVRFGIIEKASHYIYSNASNYVL</sequence>
<reference evidence="2" key="1">
    <citation type="submission" date="2016-11" db="EMBL/GenBank/DDBJ databases">
        <authorList>
            <person name="Varghese N."/>
            <person name="Submissions S."/>
        </authorList>
    </citation>
    <scope>NUCLEOTIDE SEQUENCE [LARGE SCALE GENOMIC DNA]</scope>
    <source>
        <strain evidence="2">DSM 3661</strain>
    </source>
</reference>
<organism evidence="1 2">
    <name type="scientific">Flavobacterium xanthum</name>
    <dbReference type="NCBI Taxonomy" id="69322"/>
    <lineage>
        <taxon>Bacteria</taxon>
        <taxon>Pseudomonadati</taxon>
        <taxon>Bacteroidota</taxon>
        <taxon>Flavobacteriia</taxon>
        <taxon>Flavobacteriales</taxon>
        <taxon>Flavobacteriaceae</taxon>
        <taxon>Flavobacterium</taxon>
    </lineage>
</organism>
<keyword evidence="2" id="KW-1185">Reference proteome</keyword>
<dbReference type="EMBL" id="FRBU01000061">
    <property type="protein sequence ID" value="SHM71976.1"/>
    <property type="molecule type" value="Genomic_DNA"/>
</dbReference>
<proteinExistence type="predicted"/>
<evidence type="ECO:0000313" key="2">
    <source>
        <dbReference type="Proteomes" id="UP000184260"/>
    </source>
</evidence>
<dbReference type="STRING" id="69322.SAMN05443669_10612"/>
<accession>A0A1M7L2D5</accession>
<evidence type="ECO:0000313" key="1">
    <source>
        <dbReference type="EMBL" id="SHM71976.1"/>
    </source>
</evidence>
<protein>
    <submittedName>
        <fullName evidence="1">Uncharacterized protein</fullName>
    </submittedName>
</protein>